<organism evidence="2 3">
    <name type="scientific">Polarella glacialis</name>
    <name type="common">Dinoflagellate</name>
    <dbReference type="NCBI Taxonomy" id="89957"/>
    <lineage>
        <taxon>Eukaryota</taxon>
        <taxon>Sar</taxon>
        <taxon>Alveolata</taxon>
        <taxon>Dinophyceae</taxon>
        <taxon>Suessiales</taxon>
        <taxon>Suessiaceae</taxon>
        <taxon>Polarella</taxon>
    </lineage>
</organism>
<name>A0A813H1A6_POLGL</name>
<dbReference type="EMBL" id="CAJNNV010030127">
    <property type="protein sequence ID" value="CAE8631440.1"/>
    <property type="molecule type" value="Genomic_DNA"/>
</dbReference>
<proteinExistence type="predicted"/>
<comment type="caution">
    <text evidence="2">The sequence shown here is derived from an EMBL/GenBank/DDBJ whole genome shotgun (WGS) entry which is preliminary data.</text>
</comment>
<keyword evidence="1" id="KW-0812">Transmembrane</keyword>
<dbReference type="OrthoDB" id="417145at2759"/>
<evidence type="ECO:0000313" key="3">
    <source>
        <dbReference type="Proteomes" id="UP000654075"/>
    </source>
</evidence>
<sequence>MPAAVLLSRYASRNHNHLRQTYADPSSNRTIVDWTLTLRQVRKPVKAAGTAASMPNLHTADIAESRKREPLAPGHPDGPFHCESETLEKYQNLSGTCHMTGSKFNGLTRVSSGATHSINWQCNLRDGAHINYSDSKWKRHFAGAPGGSFDMLKENCSPENVAYQNSQVTPHDRRIDRRHAALPHATIRDDPISFKRWAGCEGTSVGAWRHLIEDRSRGYKARRQLQYECTLRENPEDPNGARIMDNRSDGCIMEMSGKKKWLGATSHDHLVAHWPHGDAKLYHLSQTRPPLFCVSEVRFVLAELRLCLLFGVLVSGVGVAFVLAVLLLELSLRLWSLVFLSVAHASIASVTSHLHFPQFSAAMAL</sequence>
<protein>
    <submittedName>
        <fullName evidence="2">Uncharacterized protein</fullName>
    </submittedName>
</protein>
<gene>
    <name evidence="2" type="ORF">PGLA1383_LOCUS47539</name>
</gene>
<reference evidence="2" key="1">
    <citation type="submission" date="2021-02" db="EMBL/GenBank/DDBJ databases">
        <authorList>
            <person name="Dougan E. K."/>
            <person name="Rhodes N."/>
            <person name="Thang M."/>
            <person name="Chan C."/>
        </authorList>
    </citation>
    <scope>NUCLEOTIDE SEQUENCE</scope>
</reference>
<dbReference type="Proteomes" id="UP000654075">
    <property type="component" value="Unassembled WGS sequence"/>
</dbReference>
<feature type="transmembrane region" description="Helical" evidence="1">
    <location>
        <begin position="334"/>
        <end position="356"/>
    </location>
</feature>
<keyword evidence="1" id="KW-0472">Membrane</keyword>
<evidence type="ECO:0000256" key="1">
    <source>
        <dbReference type="SAM" id="Phobius"/>
    </source>
</evidence>
<keyword evidence="1" id="KW-1133">Transmembrane helix</keyword>
<evidence type="ECO:0000313" key="2">
    <source>
        <dbReference type="EMBL" id="CAE8631440.1"/>
    </source>
</evidence>
<accession>A0A813H1A6</accession>
<dbReference type="AlphaFoldDB" id="A0A813H1A6"/>
<keyword evidence="3" id="KW-1185">Reference proteome</keyword>
<feature type="transmembrane region" description="Helical" evidence="1">
    <location>
        <begin position="306"/>
        <end position="328"/>
    </location>
</feature>